<dbReference type="InterPro" id="IPR000836">
    <property type="entry name" value="PRTase_dom"/>
</dbReference>
<dbReference type="Pfam" id="PF00156">
    <property type="entry name" value="Pribosyltran"/>
    <property type="match status" value="1"/>
</dbReference>
<dbReference type="Gene3D" id="3.30.1310.20">
    <property type="entry name" value="PRTase-like"/>
    <property type="match status" value="1"/>
</dbReference>
<sequence>MKQAHEEPHRYADRADAGRQLAIAVHPIAAQLNPVVLALPRGGVPVAVCVAEALGAPLDVVMVRKVGVPECPELAMGAVASIGGAMETVRNAKVLADVRNADAVFARVAEREQEELVRRERLYREGLGPLEVSAATVVIIDDGVATGATMLAAVAALRKAGAGRIIAAAPVFLGSAAGTIQASVDELVNLWSAPDLPAVGSAYRSFDQVPDAEVRRLLRDVRGRSLGTMTDYSDLPESYRAYLAGLDDSTAAALMPVLKQSVAGGEHGVLITTDLGPDTQAEVSAEVPFGEVRETVR</sequence>
<accession>A0ABN3AQB7</accession>
<dbReference type="Proteomes" id="UP001500974">
    <property type="component" value="Unassembled WGS sequence"/>
</dbReference>
<organism evidence="2 3">
    <name type="scientific">Arthrobacter parietis</name>
    <dbReference type="NCBI Taxonomy" id="271434"/>
    <lineage>
        <taxon>Bacteria</taxon>
        <taxon>Bacillati</taxon>
        <taxon>Actinomycetota</taxon>
        <taxon>Actinomycetes</taxon>
        <taxon>Micrococcales</taxon>
        <taxon>Micrococcaceae</taxon>
        <taxon>Arthrobacter</taxon>
    </lineage>
</organism>
<feature type="domain" description="Phosphoribosyltransferase" evidence="1">
    <location>
        <begin position="21"/>
        <end position="186"/>
    </location>
</feature>
<evidence type="ECO:0000313" key="3">
    <source>
        <dbReference type="Proteomes" id="UP001500974"/>
    </source>
</evidence>
<evidence type="ECO:0000313" key="2">
    <source>
        <dbReference type="EMBL" id="GAA2173424.1"/>
    </source>
</evidence>
<evidence type="ECO:0000259" key="1">
    <source>
        <dbReference type="Pfam" id="PF00156"/>
    </source>
</evidence>
<comment type="caution">
    <text evidence="2">The sequence shown here is derived from an EMBL/GenBank/DDBJ whole genome shotgun (WGS) entry which is preliminary data.</text>
</comment>
<keyword evidence="2" id="KW-0328">Glycosyltransferase</keyword>
<keyword evidence="2" id="KW-0808">Transferase</keyword>
<dbReference type="Gene3D" id="3.40.50.2020">
    <property type="match status" value="1"/>
</dbReference>
<keyword evidence="3" id="KW-1185">Reference proteome</keyword>
<reference evidence="2 3" key="1">
    <citation type="journal article" date="2019" name="Int. J. Syst. Evol. Microbiol.">
        <title>The Global Catalogue of Microorganisms (GCM) 10K type strain sequencing project: providing services to taxonomists for standard genome sequencing and annotation.</title>
        <authorList>
            <consortium name="The Broad Institute Genomics Platform"/>
            <consortium name="The Broad Institute Genome Sequencing Center for Infectious Disease"/>
            <person name="Wu L."/>
            <person name="Ma J."/>
        </authorList>
    </citation>
    <scope>NUCLEOTIDE SEQUENCE [LARGE SCALE GENOMIC DNA]</scope>
    <source>
        <strain evidence="2 3">JCM 14917</strain>
    </source>
</reference>
<dbReference type="RefSeq" id="WP_346027538.1">
    <property type="nucleotide sequence ID" value="NZ_BAAAON010000001.1"/>
</dbReference>
<dbReference type="GO" id="GO:0016757">
    <property type="term" value="F:glycosyltransferase activity"/>
    <property type="evidence" value="ECO:0007669"/>
    <property type="project" value="UniProtKB-KW"/>
</dbReference>
<protein>
    <submittedName>
        <fullName evidence="2">Phosphoribosyltransferase</fullName>
    </submittedName>
</protein>
<gene>
    <name evidence="2" type="ORF">GCM10009784_07650</name>
</gene>
<dbReference type="EMBL" id="BAAAON010000001">
    <property type="protein sequence ID" value="GAA2173424.1"/>
    <property type="molecule type" value="Genomic_DNA"/>
</dbReference>
<dbReference type="InterPro" id="IPR029057">
    <property type="entry name" value="PRTase-like"/>
</dbReference>
<dbReference type="SUPFAM" id="SSF53271">
    <property type="entry name" value="PRTase-like"/>
    <property type="match status" value="1"/>
</dbReference>
<name>A0ABN3AQB7_9MICC</name>
<dbReference type="CDD" id="cd06223">
    <property type="entry name" value="PRTases_typeI"/>
    <property type="match status" value="1"/>
</dbReference>
<proteinExistence type="predicted"/>